<dbReference type="GO" id="GO:0004113">
    <property type="term" value="F:2',3'-cyclic-nucleotide 3'-phosphodiesterase activity"/>
    <property type="evidence" value="ECO:0007669"/>
    <property type="project" value="TreeGrafter"/>
</dbReference>
<proteinExistence type="predicted"/>
<dbReference type="GO" id="GO:0009187">
    <property type="term" value="P:cyclic nucleotide metabolic process"/>
    <property type="evidence" value="ECO:0007669"/>
    <property type="project" value="TreeGrafter"/>
</dbReference>
<dbReference type="InterPro" id="IPR009097">
    <property type="entry name" value="Cyclic_Pdiesterase"/>
</dbReference>
<evidence type="ECO:0008006" key="3">
    <source>
        <dbReference type="Google" id="ProtNLM"/>
    </source>
</evidence>
<evidence type="ECO:0000313" key="2">
    <source>
        <dbReference type="Proteomes" id="UP001154282"/>
    </source>
</evidence>
<name>A0AAV0RUZ3_9ROSI</name>
<dbReference type="AlphaFoldDB" id="A0AAV0RUZ3"/>
<dbReference type="Proteomes" id="UP001154282">
    <property type="component" value="Unassembled WGS sequence"/>
</dbReference>
<dbReference type="SUPFAM" id="SSF55144">
    <property type="entry name" value="LigT-like"/>
    <property type="match status" value="1"/>
</dbReference>
<accession>A0AAV0RUZ3</accession>
<dbReference type="Gene3D" id="3.90.1140.10">
    <property type="entry name" value="Cyclic phosphodiesterase"/>
    <property type="match status" value="1"/>
</dbReference>
<dbReference type="Pfam" id="PF07823">
    <property type="entry name" value="CPDase"/>
    <property type="match status" value="1"/>
</dbReference>
<keyword evidence="2" id="KW-1185">Reference proteome</keyword>
<organism evidence="1 2">
    <name type="scientific">Linum tenue</name>
    <dbReference type="NCBI Taxonomy" id="586396"/>
    <lineage>
        <taxon>Eukaryota</taxon>
        <taxon>Viridiplantae</taxon>
        <taxon>Streptophyta</taxon>
        <taxon>Embryophyta</taxon>
        <taxon>Tracheophyta</taxon>
        <taxon>Spermatophyta</taxon>
        <taxon>Magnoliopsida</taxon>
        <taxon>eudicotyledons</taxon>
        <taxon>Gunneridae</taxon>
        <taxon>Pentapetalae</taxon>
        <taxon>rosids</taxon>
        <taxon>fabids</taxon>
        <taxon>Malpighiales</taxon>
        <taxon>Linaceae</taxon>
        <taxon>Linum</taxon>
    </lineage>
</organism>
<protein>
    <recommendedName>
        <fullName evidence="3">RNA ligase/cyclic nucleotide phosphodiesterase family protein</fullName>
    </recommendedName>
</protein>
<dbReference type="EMBL" id="CAMGYJ010000011">
    <property type="protein sequence ID" value="CAI0560886.1"/>
    <property type="molecule type" value="Genomic_DNA"/>
</dbReference>
<reference evidence="1" key="1">
    <citation type="submission" date="2022-08" db="EMBL/GenBank/DDBJ databases">
        <authorList>
            <person name="Gutierrez-Valencia J."/>
        </authorList>
    </citation>
    <scope>NUCLEOTIDE SEQUENCE</scope>
</reference>
<evidence type="ECO:0000313" key="1">
    <source>
        <dbReference type="EMBL" id="CAI0560886.1"/>
    </source>
</evidence>
<dbReference type="PANTHER" id="PTHR28141">
    <property type="entry name" value="2',3'-CYCLIC-NUCLEOTIDE 3'-PHOSPHODIESTERASE"/>
    <property type="match status" value="1"/>
</dbReference>
<comment type="caution">
    <text evidence="1">The sequence shown here is derived from an EMBL/GenBank/DDBJ whole genome shotgun (WGS) entry which is preliminary data.</text>
</comment>
<dbReference type="InterPro" id="IPR012386">
    <property type="entry name" value="Cyclic-nucl_3Pdiesterase"/>
</dbReference>
<dbReference type="PANTHER" id="PTHR28141:SF1">
    <property type="entry name" value="2',3'-CYCLIC-NUCLEOTIDE 3'-PHOSPHODIESTERASE"/>
    <property type="match status" value="1"/>
</dbReference>
<gene>
    <name evidence="1" type="ORF">LITE_LOCUS49844</name>
</gene>
<sequence>MDGAAAAADEKKKHAYSLWGVPPKDVTIRLKKLIDGLRSEFGGPEFQPHVTVVGAVHLTEQDALSRFNSACEGLKPYAAAVVEASSHCGGHFGYKRSTPYMPHLSLLYI</sequence>